<accession>A0A3Q9EQ75</accession>
<evidence type="ECO:0000256" key="1">
    <source>
        <dbReference type="SAM" id="MobiDB-lite"/>
    </source>
</evidence>
<proteinExistence type="predicted"/>
<dbReference type="EMBL" id="CP034539">
    <property type="protein sequence ID" value="AZQ33354.1"/>
    <property type="molecule type" value="Genomic_DNA"/>
</dbReference>
<evidence type="ECO:0000313" key="2">
    <source>
        <dbReference type="EMBL" id="AZQ33354.1"/>
    </source>
</evidence>
<keyword evidence="3" id="KW-1185">Reference proteome</keyword>
<sequence length="142" mass="15400">MHGLPQLKPPTGQGAHLCVNNWREPTTDAQVTRRHIRNLNFRTGDETWGVVRALREIASRKQSAASKADPADPSGQLAGFLSFAGIFGTRRSSFCTGNGGGMGHRSRIPSPGGVKQRKPGSRWGAWSSGHGRAVCRRWGVTR</sequence>
<dbReference type="OrthoDB" id="4270123at2"/>
<feature type="region of interest" description="Disordered" evidence="1">
    <location>
        <begin position="101"/>
        <end position="128"/>
    </location>
</feature>
<dbReference type="AlphaFoldDB" id="A0A3Q9EQ75"/>
<name>A0A3Q9EQ75_9ACTN</name>
<dbReference type="Proteomes" id="UP000280298">
    <property type="component" value="Chromosome"/>
</dbReference>
<gene>
    <name evidence="2" type="ORF">EJ357_07750</name>
</gene>
<evidence type="ECO:0000313" key="3">
    <source>
        <dbReference type="Proteomes" id="UP000280298"/>
    </source>
</evidence>
<dbReference type="KEGG" id="scya:EJ357_07750"/>
<organism evidence="2 3">
    <name type="scientific">Streptomyces cyaneochromogenes</name>
    <dbReference type="NCBI Taxonomy" id="2496836"/>
    <lineage>
        <taxon>Bacteria</taxon>
        <taxon>Bacillati</taxon>
        <taxon>Actinomycetota</taxon>
        <taxon>Actinomycetes</taxon>
        <taxon>Kitasatosporales</taxon>
        <taxon>Streptomycetaceae</taxon>
        <taxon>Streptomyces</taxon>
    </lineage>
</organism>
<reference evidence="2 3" key="1">
    <citation type="journal article" date="2019" name="Int. J. Syst. Evol. Microbiol.">
        <title>Streptomyces cyaneochromogenes sp. nov., a blue pigment-producing actinomycete from manganese-contaminated soil.</title>
        <authorList>
            <person name="Tang X."/>
            <person name="Zhao J."/>
            <person name="Li K."/>
            <person name="Chen Z."/>
            <person name="Sun Y."/>
            <person name="Gao J."/>
        </authorList>
    </citation>
    <scope>NUCLEOTIDE SEQUENCE [LARGE SCALE GENOMIC DNA]</scope>
    <source>
        <strain evidence="2 3">MK-45</strain>
    </source>
</reference>
<protein>
    <submittedName>
        <fullName evidence="2">Uncharacterized protein</fullName>
    </submittedName>
</protein>